<keyword evidence="2" id="KW-1185">Reference proteome</keyword>
<dbReference type="SUPFAM" id="SSF56322">
    <property type="entry name" value="ADC synthase"/>
    <property type="match status" value="1"/>
</dbReference>
<sequence>MRTCSTTPAELISAAQEDYFFLATPGRWWFTTGCLAQVVVDRDAVHLWTPDGDDVEPWVDPLRQVVDLLHGAAPEGWHAFGWAAPELRHAIAGRPDLVGGDQPLLHLVVPRHMADITPSRSVVDTVPVAAFRIGATEFAVPDGHHVSTGFASVPSLLGAAADVVLALDSRTELADVIRIG</sequence>
<evidence type="ECO:0000313" key="2">
    <source>
        <dbReference type="Proteomes" id="UP001165042"/>
    </source>
</evidence>
<evidence type="ECO:0000313" key="1">
    <source>
        <dbReference type="EMBL" id="GLW93066.1"/>
    </source>
</evidence>
<organism evidence="1 2">
    <name type="scientific">Actinokineospora globicatena</name>
    <dbReference type="NCBI Taxonomy" id="103729"/>
    <lineage>
        <taxon>Bacteria</taxon>
        <taxon>Bacillati</taxon>
        <taxon>Actinomycetota</taxon>
        <taxon>Actinomycetes</taxon>
        <taxon>Pseudonocardiales</taxon>
        <taxon>Pseudonocardiaceae</taxon>
        <taxon>Actinokineospora</taxon>
    </lineage>
</organism>
<dbReference type="Proteomes" id="UP001165042">
    <property type="component" value="Unassembled WGS sequence"/>
</dbReference>
<dbReference type="RefSeq" id="WP_285611450.1">
    <property type="nucleotide sequence ID" value="NZ_BSSD01000005.1"/>
</dbReference>
<reference evidence="1" key="1">
    <citation type="submission" date="2023-02" db="EMBL/GenBank/DDBJ databases">
        <title>Actinokineospora globicatena NBRC 15670.</title>
        <authorList>
            <person name="Ichikawa N."/>
            <person name="Sato H."/>
            <person name="Tonouchi N."/>
        </authorList>
    </citation>
    <scope>NUCLEOTIDE SEQUENCE</scope>
    <source>
        <strain evidence="1">NBRC 15670</strain>
    </source>
</reference>
<dbReference type="AlphaFoldDB" id="A0A9W6VBE3"/>
<proteinExistence type="predicted"/>
<dbReference type="EMBL" id="BSSD01000005">
    <property type="protein sequence ID" value="GLW93066.1"/>
    <property type="molecule type" value="Genomic_DNA"/>
</dbReference>
<gene>
    <name evidence="1" type="ORF">Aglo03_38820</name>
</gene>
<comment type="caution">
    <text evidence="1">The sequence shown here is derived from an EMBL/GenBank/DDBJ whole genome shotgun (WGS) entry which is preliminary data.</text>
</comment>
<protein>
    <submittedName>
        <fullName evidence="1">Uncharacterized protein</fullName>
    </submittedName>
</protein>
<name>A0A9W6VBE3_9PSEU</name>
<dbReference type="InterPro" id="IPR005801">
    <property type="entry name" value="ADC_synthase"/>
</dbReference>
<accession>A0A9W6VBE3</accession>